<evidence type="ECO:0000313" key="10">
    <source>
        <dbReference type="Proteomes" id="UP001595979"/>
    </source>
</evidence>
<keyword evidence="2 5" id="KW-0812">Transmembrane</keyword>
<feature type="domain" description="NADH:quinone oxidoreductase/Mrp antiporter transmembrane" evidence="7">
    <location>
        <begin position="191"/>
        <end position="444"/>
    </location>
</feature>
<dbReference type="EMBL" id="JBHSOH010000005">
    <property type="protein sequence ID" value="MFC5847569.1"/>
    <property type="molecule type" value="Genomic_DNA"/>
</dbReference>
<dbReference type="NCBIfam" id="NF005141">
    <property type="entry name" value="PRK06590.1"/>
    <property type="match status" value="1"/>
</dbReference>
<protein>
    <submittedName>
        <fullName evidence="9">NADH-quinone oxidoreductase subunit L</fullName>
    </submittedName>
</protein>
<dbReference type="InterPro" id="IPR001516">
    <property type="entry name" value="Proton_antipo_N"/>
</dbReference>
<keyword evidence="3 6" id="KW-1133">Transmembrane helix</keyword>
<feature type="transmembrane region" description="Helical" evidence="6">
    <location>
        <begin position="236"/>
        <end position="256"/>
    </location>
</feature>
<feature type="transmembrane region" description="Helical" evidence="6">
    <location>
        <begin position="127"/>
        <end position="144"/>
    </location>
</feature>
<keyword evidence="4 6" id="KW-0472">Membrane</keyword>
<dbReference type="InterPro" id="IPR003945">
    <property type="entry name" value="NU5C-like"/>
</dbReference>
<dbReference type="InterPro" id="IPR001750">
    <property type="entry name" value="ND/Mrp_TM"/>
</dbReference>
<feature type="transmembrane region" description="Helical" evidence="6">
    <location>
        <begin position="440"/>
        <end position="462"/>
    </location>
</feature>
<dbReference type="Pfam" id="PF00361">
    <property type="entry name" value="Proton_antipo_M"/>
    <property type="match status" value="1"/>
</dbReference>
<gene>
    <name evidence="9" type="primary">nuoL</name>
    <name evidence="9" type="ORF">ACFPQ6_04535</name>
</gene>
<feature type="transmembrane region" description="Helical" evidence="6">
    <location>
        <begin position="150"/>
        <end position="169"/>
    </location>
</feature>
<feature type="transmembrane region" description="Helical" evidence="6">
    <location>
        <begin position="6"/>
        <end position="27"/>
    </location>
</feature>
<dbReference type="RefSeq" id="WP_380046823.1">
    <property type="nucleotide sequence ID" value="NZ_JBHSOH010000005.1"/>
</dbReference>
<dbReference type="PRINTS" id="PR01435">
    <property type="entry name" value="NPOXDRDTASE5"/>
</dbReference>
<evidence type="ECO:0000256" key="6">
    <source>
        <dbReference type="SAM" id="Phobius"/>
    </source>
</evidence>
<evidence type="ECO:0000256" key="3">
    <source>
        <dbReference type="ARBA" id="ARBA00022989"/>
    </source>
</evidence>
<feature type="transmembrane region" description="Helical" evidence="6">
    <location>
        <begin position="277"/>
        <end position="295"/>
    </location>
</feature>
<comment type="subcellular location">
    <subcellularLocation>
        <location evidence="1">Endomembrane system</location>
        <topology evidence="1">Multi-pass membrane protein</topology>
    </subcellularLocation>
    <subcellularLocation>
        <location evidence="5">Membrane</location>
        <topology evidence="5">Multi-pass membrane protein</topology>
    </subcellularLocation>
</comment>
<evidence type="ECO:0000259" key="7">
    <source>
        <dbReference type="Pfam" id="PF00361"/>
    </source>
</evidence>
<keyword evidence="10" id="KW-1185">Reference proteome</keyword>
<proteinExistence type="predicted"/>
<reference evidence="10" key="1">
    <citation type="journal article" date="2019" name="Int. J. Syst. Evol. Microbiol.">
        <title>The Global Catalogue of Microorganisms (GCM) 10K type strain sequencing project: providing services to taxonomists for standard genome sequencing and annotation.</title>
        <authorList>
            <consortium name="The Broad Institute Genomics Platform"/>
            <consortium name="The Broad Institute Genome Sequencing Center for Infectious Disease"/>
            <person name="Wu L."/>
            <person name="Ma J."/>
        </authorList>
    </citation>
    <scope>NUCLEOTIDE SEQUENCE [LARGE SCALE GENOMIC DNA]</scope>
    <source>
        <strain evidence="10">CGMCC 1.15053</strain>
    </source>
</reference>
<feature type="domain" description="NADH-Ubiquinone oxidoreductase (complex I) chain 5 N-terminal" evidence="8">
    <location>
        <begin position="85"/>
        <end position="128"/>
    </location>
</feature>
<evidence type="ECO:0000256" key="1">
    <source>
        <dbReference type="ARBA" id="ARBA00004127"/>
    </source>
</evidence>
<feature type="transmembrane region" description="Helical" evidence="6">
    <location>
        <begin position="483"/>
        <end position="504"/>
    </location>
</feature>
<comment type="caution">
    <text evidence="9">The sequence shown here is derived from an EMBL/GenBank/DDBJ whole genome shotgun (WGS) entry which is preliminary data.</text>
</comment>
<evidence type="ECO:0000256" key="2">
    <source>
        <dbReference type="ARBA" id="ARBA00022692"/>
    </source>
</evidence>
<feature type="transmembrane region" description="Helical" evidence="6">
    <location>
        <begin position="95"/>
        <end position="115"/>
    </location>
</feature>
<sequence>MNALPLYLLPLFPLLGFALLMLLPRLFPGRSGGLIASAAVLLSFGVALTRFLGQGAAPAHEVLWTWLPNMALGEGGAAGNPIAANLAVGFYLDQLSALMTLIITGVGFLIHVYSLSYMGHDRQFTRFFAFLNFFVAMMLVLVLADSYPLMFVGWEGVGVASFLLIGFWFSGRASEGSSRDVREASGREGVANSNAARKAFLMNRIGDLGFMLGMFLLFKLYGTLSIPELAERVEGFPVAQAGIELACLFLLVGAVGKSGQLPLTTWLPDAMAGPTPVSALIHAATMVTAGVYLVARSHFLYDLAPNASLWVAWVGGLTALYGALSALNQHDIKKILAYSTVSQLGYMFMAVGLHAYSAGVFHLLTHAFFKALLFLAAGAVIHALHEEQDVRAMGGLRKFMPFTHLVSAAGVLAIAGIPIWSGFFSKDAILAAAYTQSPGLYVVGLGVALLTAFYMGRWYFLVWRGEYRGHVHHIHDADTLMKVPLGILAAFATLAGFLNIPSFLGGGHAFDTYLGRAIPLHPHEIAASTEWLLTLLAVLAGVGGLAWAWAEHRRGVLGTGPLGQASTRGLYLDTAYDTLLAVPGRAVAGALDVADRGVDGALSGVARNVAAPGGLFTLWQSGFVRAYAVSMLLGTALMVGYWAIRTVGMGGQ</sequence>
<dbReference type="InterPro" id="IPR018393">
    <property type="entry name" value="NADHpl_OxRdtase_5_subgr"/>
</dbReference>
<dbReference type="Proteomes" id="UP001595979">
    <property type="component" value="Unassembled WGS sequence"/>
</dbReference>
<dbReference type="NCBIfam" id="TIGR01974">
    <property type="entry name" value="NDH_I_L"/>
    <property type="match status" value="1"/>
</dbReference>
<evidence type="ECO:0000313" key="9">
    <source>
        <dbReference type="EMBL" id="MFC5847569.1"/>
    </source>
</evidence>
<dbReference type="Pfam" id="PF00662">
    <property type="entry name" value="Proton_antipo_N"/>
    <property type="match status" value="1"/>
</dbReference>
<evidence type="ECO:0000259" key="8">
    <source>
        <dbReference type="Pfam" id="PF00662"/>
    </source>
</evidence>
<dbReference type="PANTHER" id="PTHR42829">
    <property type="entry name" value="NADH-UBIQUINONE OXIDOREDUCTASE CHAIN 5"/>
    <property type="match status" value="1"/>
</dbReference>
<feature type="transmembrane region" description="Helical" evidence="6">
    <location>
        <begin position="34"/>
        <end position="53"/>
    </location>
</feature>
<feature type="transmembrane region" description="Helical" evidence="6">
    <location>
        <begin position="363"/>
        <end position="381"/>
    </location>
</feature>
<evidence type="ECO:0000256" key="4">
    <source>
        <dbReference type="ARBA" id="ARBA00023136"/>
    </source>
</evidence>
<evidence type="ECO:0000256" key="5">
    <source>
        <dbReference type="RuleBase" id="RU000320"/>
    </source>
</evidence>
<feature type="transmembrane region" description="Helical" evidence="6">
    <location>
        <begin position="205"/>
        <end position="224"/>
    </location>
</feature>
<name>A0ABW1DIF9_9DEIO</name>
<accession>A0ABW1DIF9</accession>
<feature type="transmembrane region" description="Helical" evidence="6">
    <location>
        <begin position="307"/>
        <end position="324"/>
    </location>
</feature>
<dbReference type="PRINTS" id="PR01434">
    <property type="entry name" value="NADHDHGNASE5"/>
</dbReference>
<feature type="transmembrane region" description="Helical" evidence="6">
    <location>
        <begin position="626"/>
        <end position="644"/>
    </location>
</feature>
<feature type="transmembrane region" description="Helical" evidence="6">
    <location>
        <begin position="402"/>
        <end position="420"/>
    </location>
</feature>
<dbReference type="Gene3D" id="1.20.5.2700">
    <property type="match status" value="1"/>
</dbReference>
<dbReference type="PANTHER" id="PTHR42829:SF2">
    <property type="entry name" value="NADH-UBIQUINONE OXIDOREDUCTASE CHAIN 5"/>
    <property type="match status" value="1"/>
</dbReference>
<feature type="transmembrane region" description="Helical" evidence="6">
    <location>
        <begin position="531"/>
        <end position="550"/>
    </location>
</feature>
<feature type="transmembrane region" description="Helical" evidence="6">
    <location>
        <begin position="336"/>
        <end position="357"/>
    </location>
</feature>
<organism evidence="9 10">
    <name type="scientific">Deinococcus petrolearius</name>
    <dbReference type="NCBI Taxonomy" id="1751295"/>
    <lineage>
        <taxon>Bacteria</taxon>
        <taxon>Thermotogati</taxon>
        <taxon>Deinococcota</taxon>
        <taxon>Deinococci</taxon>
        <taxon>Deinococcales</taxon>
        <taxon>Deinococcaceae</taxon>
        <taxon>Deinococcus</taxon>
    </lineage>
</organism>